<evidence type="ECO:0000313" key="3">
    <source>
        <dbReference type="Proteomes" id="UP000235145"/>
    </source>
</evidence>
<dbReference type="Proteomes" id="UP000235145">
    <property type="component" value="Unassembled WGS sequence"/>
</dbReference>
<dbReference type="EMBL" id="NBSK02000003">
    <property type="protein sequence ID" value="KAJ0217843.1"/>
    <property type="molecule type" value="Genomic_DNA"/>
</dbReference>
<evidence type="ECO:0000313" key="2">
    <source>
        <dbReference type="EMBL" id="KAJ0217843.1"/>
    </source>
</evidence>
<feature type="compositionally biased region" description="Low complexity" evidence="1">
    <location>
        <begin position="32"/>
        <end position="46"/>
    </location>
</feature>
<accession>A0A9R1W5L1</accession>
<dbReference type="AlphaFoldDB" id="A0A9R1W5L1"/>
<sequence>MASKGGEGQQASPIRRMAALDETPPPTAVSRVTTGEGSSTVTTEGTPKPPVHQSRTTPVGPFPTTSFQMPPFFVPPLQQTQPVHSAMLPPGHIFNIPPSFTATPPYQVTSERSSMLLVSPLAQTMIAHAPPVYSLVGTWTRPTITSNNNLQL</sequence>
<reference evidence="2 3" key="1">
    <citation type="journal article" date="2017" name="Nat. Commun.">
        <title>Genome assembly with in vitro proximity ligation data and whole-genome triplication in lettuce.</title>
        <authorList>
            <person name="Reyes-Chin-Wo S."/>
            <person name="Wang Z."/>
            <person name="Yang X."/>
            <person name="Kozik A."/>
            <person name="Arikit S."/>
            <person name="Song C."/>
            <person name="Xia L."/>
            <person name="Froenicke L."/>
            <person name="Lavelle D.O."/>
            <person name="Truco M.J."/>
            <person name="Xia R."/>
            <person name="Zhu S."/>
            <person name="Xu C."/>
            <person name="Xu H."/>
            <person name="Xu X."/>
            <person name="Cox K."/>
            <person name="Korf I."/>
            <person name="Meyers B.C."/>
            <person name="Michelmore R.W."/>
        </authorList>
    </citation>
    <scope>NUCLEOTIDE SEQUENCE [LARGE SCALE GENOMIC DNA]</scope>
    <source>
        <strain evidence="3">cv. Salinas</strain>
        <tissue evidence="2">Seedlings</tissue>
    </source>
</reference>
<gene>
    <name evidence="2" type="ORF">LSAT_V11C300135480</name>
</gene>
<organism evidence="2 3">
    <name type="scientific">Lactuca sativa</name>
    <name type="common">Garden lettuce</name>
    <dbReference type="NCBI Taxonomy" id="4236"/>
    <lineage>
        <taxon>Eukaryota</taxon>
        <taxon>Viridiplantae</taxon>
        <taxon>Streptophyta</taxon>
        <taxon>Embryophyta</taxon>
        <taxon>Tracheophyta</taxon>
        <taxon>Spermatophyta</taxon>
        <taxon>Magnoliopsida</taxon>
        <taxon>eudicotyledons</taxon>
        <taxon>Gunneridae</taxon>
        <taxon>Pentapetalae</taxon>
        <taxon>asterids</taxon>
        <taxon>campanulids</taxon>
        <taxon>Asterales</taxon>
        <taxon>Asteraceae</taxon>
        <taxon>Cichorioideae</taxon>
        <taxon>Cichorieae</taxon>
        <taxon>Lactucinae</taxon>
        <taxon>Lactuca</taxon>
    </lineage>
</organism>
<feature type="compositionally biased region" description="Polar residues" evidence="1">
    <location>
        <begin position="53"/>
        <end position="64"/>
    </location>
</feature>
<name>A0A9R1W5L1_LACSA</name>
<evidence type="ECO:0000256" key="1">
    <source>
        <dbReference type="SAM" id="MobiDB-lite"/>
    </source>
</evidence>
<proteinExistence type="predicted"/>
<feature type="region of interest" description="Disordered" evidence="1">
    <location>
        <begin position="1"/>
        <end position="64"/>
    </location>
</feature>
<keyword evidence="3" id="KW-1185">Reference proteome</keyword>
<comment type="caution">
    <text evidence="2">The sequence shown here is derived from an EMBL/GenBank/DDBJ whole genome shotgun (WGS) entry which is preliminary data.</text>
</comment>
<protein>
    <submittedName>
        <fullName evidence="2">Uncharacterized protein</fullName>
    </submittedName>
</protein>